<feature type="chain" id="PRO_5019386687" description="Serine protease" evidence="2">
    <location>
        <begin position="26"/>
        <end position="540"/>
    </location>
</feature>
<feature type="region of interest" description="Disordered" evidence="1">
    <location>
        <begin position="203"/>
        <end position="227"/>
    </location>
</feature>
<accession>A0A432YE19</accession>
<protein>
    <recommendedName>
        <fullName evidence="5">Serine protease</fullName>
    </recommendedName>
</protein>
<name>A0A432YE19_9GAMM</name>
<feature type="signal peptide" evidence="2">
    <location>
        <begin position="1"/>
        <end position="25"/>
    </location>
</feature>
<keyword evidence="4" id="KW-1185">Reference proteome</keyword>
<dbReference type="EMBL" id="PIPZ01000003">
    <property type="protein sequence ID" value="RUO59234.1"/>
    <property type="molecule type" value="Genomic_DNA"/>
</dbReference>
<dbReference type="OrthoDB" id="9554314at2"/>
<sequence length="540" mass="60459">MKTIKILGSLALISISTLFSPSSHSSDVLVSADFNVGQGFNYLVNGTCFVVTPKHVMGDAKTANIMLPTRQYFTADLAHVFDVDMAVLESNIPEAQCNRNTFLQVSDLKKLLDVYQTGVLKTRLADGSVLQSKIVINTVDETEYLAIKPERADEPFKQGYSGSILFVAEQAAGVLLEVDDQGGVVYRADALTNMLDDHFGVDDKPAAATTTESPTDTTDDSAVTTNSHLTGRLAANQVKDHEVKMLENSPVEFVLKRTDGNQMRFTIQIMDRRENMLLDYDFYSSDDYNFAFTPPKSDTYIVRLLGLRSFGEFDIQMTDFAFDSELRGTGNTIEIPATITPKVAKDSIAEYRFNGEENSPIELILNKVSGQQFRYNVKIISSAGESLQDYDFYSTDNYAYAFTPPKNDTYTIRISGLRSYGTTDFRIEQWITDAELKSAQNVVVAGDIMAGKLANNAVAEYRMMMTANAPIDFKFEKNPGNMRFRLEIFDETGEKKYDGDFYTNEDYRIVFTPLSSDVHVIRLTGIRSHGTYTIKLFDYD</sequence>
<evidence type="ECO:0000313" key="3">
    <source>
        <dbReference type="EMBL" id="RUO59234.1"/>
    </source>
</evidence>
<comment type="caution">
    <text evidence="3">The sequence shown here is derived from an EMBL/GenBank/DDBJ whole genome shotgun (WGS) entry which is preliminary data.</text>
</comment>
<dbReference type="Proteomes" id="UP000288127">
    <property type="component" value="Unassembled WGS sequence"/>
</dbReference>
<evidence type="ECO:0008006" key="5">
    <source>
        <dbReference type="Google" id="ProtNLM"/>
    </source>
</evidence>
<dbReference type="AlphaFoldDB" id="A0A432YE19"/>
<gene>
    <name evidence="3" type="ORF">CWI76_09380</name>
</gene>
<dbReference type="RefSeq" id="WP_126760083.1">
    <property type="nucleotide sequence ID" value="NZ_PIPZ01000003.1"/>
</dbReference>
<proteinExistence type="predicted"/>
<reference evidence="4" key="1">
    <citation type="journal article" date="2018" name="Front. Microbiol.">
        <title>Genome-Based Analysis Reveals the Taxonomy and Diversity of the Family Idiomarinaceae.</title>
        <authorList>
            <person name="Liu Y."/>
            <person name="Lai Q."/>
            <person name="Shao Z."/>
        </authorList>
    </citation>
    <scope>NUCLEOTIDE SEQUENCE [LARGE SCALE GENOMIC DNA]</scope>
    <source>
        <strain evidence="4">PIM1</strain>
    </source>
</reference>
<keyword evidence="2" id="KW-0732">Signal</keyword>
<organism evidence="3 4">
    <name type="scientific">Pseudidiomarina marina</name>
    <dbReference type="NCBI Taxonomy" id="502366"/>
    <lineage>
        <taxon>Bacteria</taxon>
        <taxon>Pseudomonadati</taxon>
        <taxon>Pseudomonadota</taxon>
        <taxon>Gammaproteobacteria</taxon>
        <taxon>Alteromonadales</taxon>
        <taxon>Idiomarinaceae</taxon>
        <taxon>Pseudidiomarina</taxon>
    </lineage>
</organism>
<evidence type="ECO:0000256" key="2">
    <source>
        <dbReference type="SAM" id="SignalP"/>
    </source>
</evidence>
<evidence type="ECO:0000313" key="4">
    <source>
        <dbReference type="Proteomes" id="UP000288127"/>
    </source>
</evidence>
<evidence type="ECO:0000256" key="1">
    <source>
        <dbReference type="SAM" id="MobiDB-lite"/>
    </source>
</evidence>
<feature type="compositionally biased region" description="Low complexity" evidence="1">
    <location>
        <begin position="206"/>
        <end position="222"/>
    </location>
</feature>